<comment type="caution">
    <text evidence="2">The sequence shown here is derived from an EMBL/GenBank/DDBJ whole genome shotgun (WGS) entry which is preliminary data.</text>
</comment>
<organism evidence="2 3">
    <name type="scientific">Elysia crispata</name>
    <name type="common">lettuce slug</name>
    <dbReference type="NCBI Taxonomy" id="231223"/>
    <lineage>
        <taxon>Eukaryota</taxon>
        <taxon>Metazoa</taxon>
        <taxon>Spiralia</taxon>
        <taxon>Lophotrochozoa</taxon>
        <taxon>Mollusca</taxon>
        <taxon>Gastropoda</taxon>
        <taxon>Heterobranchia</taxon>
        <taxon>Euthyneura</taxon>
        <taxon>Panpulmonata</taxon>
        <taxon>Sacoglossa</taxon>
        <taxon>Placobranchoidea</taxon>
        <taxon>Plakobranchidae</taxon>
        <taxon>Elysia</taxon>
    </lineage>
</organism>
<sequence length="79" mass="8384">MILRMQHIQVGKHVEAENEDAVTSSPVLACSGLVLTAQYMCFRTAKLADSLAPRQSRGAGIPDLGHCPPPGQLDAVTGR</sequence>
<name>A0AAE0Z7B5_9GAST</name>
<feature type="region of interest" description="Disordered" evidence="1">
    <location>
        <begin position="55"/>
        <end position="79"/>
    </location>
</feature>
<protein>
    <submittedName>
        <fullName evidence="2">Uncharacterized protein</fullName>
    </submittedName>
</protein>
<evidence type="ECO:0000256" key="1">
    <source>
        <dbReference type="SAM" id="MobiDB-lite"/>
    </source>
</evidence>
<reference evidence="2" key="1">
    <citation type="journal article" date="2023" name="G3 (Bethesda)">
        <title>A reference genome for the long-term kleptoplast-retaining sea slug Elysia crispata morphotype clarki.</title>
        <authorList>
            <person name="Eastman K.E."/>
            <person name="Pendleton A.L."/>
            <person name="Shaikh M.A."/>
            <person name="Suttiyut T."/>
            <person name="Ogas R."/>
            <person name="Tomko P."/>
            <person name="Gavelis G."/>
            <person name="Widhalm J.R."/>
            <person name="Wisecaver J.H."/>
        </authorList>
    </citation>
    <scope>NUCLEOTIDE SEQUENCE</scope>
    <source>
        <strain evidence="2">ECLA1</strain>
    </source>
</reference>
<gene>
    <name evidence="2" type="ORF">RRG08_039279</name>
</gene>
<dbReference type="AlphaFoldDB" id="A0AAE0Z7B5"/>
<proteinExistence type="predicted"/>
<evidence type="ECO:0000313" key="3">
    <source>
        <dbReference type="Proteomes" id="UP001283361"/>
    </source>
</evidence>
<evidence type="ECO:0000313" key="2">
    <source>
        <dbReference type="EMBL" id="KAK3764107.1"/>
    </source>
</evidence>
<dbReference type="EMBL" id="JAWDGP010004468">
    <property type="protein sequence ID" value="KAK3764107.1"/>
    <property type="molecule type" value="Genomic_DNA"/>
</dbReference>
<accession>A0AAE0Z7B5</accession>
<dbReference type="Proteomes" id="UP001283361">
    <property type="component" value="Unassembled WGS sequence"/>
</dbReference>
<keyword evidence="3" id="KW-1185">Reference proteome</keyword>